<organism evidence="3 4">
    <name type="scientific">Dechloromonas hankyongensis</name>
    <dbReference type="NCBI Taxonomy" id="2908002"/>
    <lineage>
        <taxon>Bacteria</taxon>
        <taxon>Pseudomonadati</taxon>
        <taxon>Pseudomonadota</taxon>
        <taxon>Betaproteobacteria</taxon>
        <taxon>Rhodocyclales</taxon>
        <taxon>Azonexaceae</taxon>
        <taxon>Dechloromonas</taxon>
    </lineage>
</organism>
<feature type="region of interest" description="Disordered" evidence="1">
    <location>
        <begin position="288"/>
        <end position="310"/>
    </location>
</feature>
<sequence length="412" mass="43672">MSLLMDALKRAETAKQEAARAQFGIAPATPTEPVLSLEPRTGAAPGAAANPLPDLANHIDAVDADLAGTPLSPGAPASSPSLAKETLTLQPAEPSARETVRNAFAAKQQTAANRPSRLPLWLAIGTLSIAGLGIGGYVWYQLNAMNRGTLAANTPYIPPPPVPQPAPPAPAASAQPPVAQPARPDETALFAPRREPPPAHPAVTDADAPNAIRLTRTRPEVDPGLAHGQTSLQRGDIEVARRDFEQVVQRAPNNTDALLALAAIAQRQGRATDAEALRQRALVANPSDPATQAAALSGSAAEADPQNTESRLKSLLSAQPESAALNFALGNLYSRQNRWPEAQQVYFNAVATESDNPDYLFNLAVSLDHLRQPRLAAQHYRMALEAATRRPAAFDRARVEKRLSELLAEPAR</sequence>
<evidence type="ECO:0000256" key="1">
    <source>
        <dbReference type="SAM" id="MobiDB-lite"/>
    </source>
</evidence>
<dbReference type="SUPFAM" id="SSF48452">
    <property type="entry name" value="TPR-like"/>
    <property type="match status" value="1"/>
</dbReference>
<dbReference type="EMBL" id="JAKLTN010000001">
    <property type="protein sequence ID" value="MCG2576600.1"/>
    <property type="molecule type" value="Genomic_DNA"/>
</dbReference>
<feature type="transmembrane region" description="Helical" evidence="2">
    <location>
        <begin position="118"/>
        <end position="140"/>
    </location>
</feature>
<evidence type="ECO:0000313" key="3">
    <source>
        <dbReference type="EMBL" id="MCG2576600.1"/>
    </source>
</evidence>
<dbReference type="PANTHER" id="PTHR44395:SF1">
    <property type="entry name" value="PROTEIN O-MANNOSYL-TRANSFERASE TMTC3"/>
    <property type="match status" value="1"/>
</dbReference>
<proteinExistence type="predicted"/>
<dbReference type="InterPro" id="IPR011990">
    <property type="entry name" value="TPR-like_helical_dom_sf"/>
</dbReference>
<dbReference type="Pfam" id="PF14559">
    <property type="entry name" value="TPR_19"/>
    <property type="match status" value="1"/>
</dbReference>
<dbReference type="RefSeq" id="WP_275708708.1">
    <property type="nucleotide sequence ID" value="NZ_JAKLTN010000001.1"/>
</dbReference>
<feature type="compositionally biased region" description="Pro residues" evidence="1">
    <location>
        <begin position="156"/>
        <end position="170"/>
    </location>
</feature>
<dbReference type="InterPro" id="IPR019734">
    <property type="entry name" value="TPR_rpt"/>
</dbReference>
<keyword evidence="4" id="KW-1185">Reference proteome</keyword>
<evidence type="ECO:0000256" key="2">
    <source>
        <dbReference type="SAM" id="Phobius"/>
    </source>
</evidence>
<keyword evidence="2" id="KW-1133">Transmembrane helix</keyword>
<reference evidence="3" key="1">
    <citation type="submission" date="2022-01" db="EMBL/GenBank/DDBJ databases">
        <authorList>
            <person name="Jo J.-H."/>
            <person name="Im W.-T."/>
        </authorList>
    </citation>
    <scope>NUCLEOTIDE SEQUENCE</scope>
    <source>
        <strain evidence="3">XY25</strain>
    </source>
</reference>
<dbReference type="PANTHER" id="PTHR44395">
    <property type="match status" value="1"/>
</dbReference>
<protein>
    <submittedName>
        <fullName evidence="3">Tetratricopeptide repeat protein</fullName>
    </submittedName>
</protein>
<dbReference type="SMART" id="SM00028">
    <property type="entry name" value="TPR"/>
    <property type="match status" value="3"/>
</dbReference>
<keyword evidence="2" id="KW-0472">Membrane</keyword>
<dbReference type="Proteomes" id="UP001165384">
    <property type="component" value="Unassembled WGS sequence"/>
</dbReference>
<dbReference type="Pfam" id="PF13432">
    <property type="entry name" value="TPR_16"/>
    <property type="match status" value="1"/>
</dbReference>
<comment type="caution">
    <text evidence="3">The sequence shown here is derived from an EMBL/GenBank/DDBJ whole genome shotgun (WGS) entry which is preliminary data.</text>
</comment>
<dbReference type="Gene3D" id="1.25.40.10">
    <property type="entry name" value="Tetratricopeptide repeat domain"/>
    <property type="match status" value="2"/>
</dbReference>
<feature type="compositionally biased region" description="Low complexity" evidence="1">
    <location>
        <begin position="290"/>
        <end position="303"/>
    </location>
</feature>
<accession>A0ABS9K0B6</accession>
<keyword evidence="2" id="KW-0812">Transmembrane</keyword>
<feature type="compositionally biased region" description="Low complexity" evidence="1">
    <location>
        <begin position="171"/>
        <end position="182"/>
    </location>
</feature>
<gene>
    <name evidence="3" type="ORF">LZ012_06270</name>
</gene>
<feature type="region of interest" description="Disordered" evidence="1">
    <location>
        <begin position="156"/>
        <end position="183"/>
    </location>
</feature>
<name>A0ABS9K0B6_9RHOO</name>
<evidence type="ECO:0000313" key="4">
    <source>
        <dbReference type="Proteomes" id="UP001165384"/>
    </source>
</evidence>